<evidence type="ECO:0000313" key="2">
    <source>
        <dbReference type="Proteomes" id="UP001516400"/>
    </source>
</evidence>
<gene>
    <name evidence="1" type="ORF">HHI36_018313</name>
</gene>
<dbReference type="AlphaFoldDB" id="A0ABD2NZZ9"/>
<dbReference type="EMBL" id="JABFTP020000165">
    <property type="protein sequence ID" value="KAL3284145.1"/>
    <property type="molecule type" value="Genomic_DNA"/>
</dbReference>
<name>A0ABD2NZZ9_9CUCU</name>
<proteinExistence type="predicted"/>
<reference evidence="1 2" key="1">
    <citation type="journal article" date="2021" name="BMC Biol.">
        <title>Horizontally acquired antibacterial genes associated with adaptive radiation of ladybird beetles.</title>
        <authorList>
            <person name="Li H.S."/>
            <person name="Tang X.F."/>
            <person name="Huang Y.H."/>
            <person name="Xu Z.Y."/>
            <person name="Chen M.L."/>
            <person name="Du X.Y."/>
            <person name="Qiu B.Y."/>
            <person name="Chen P.T."/>
            <person name="Zhang W."/>
            <person name="Slipinski A."/>
            <person name="Escalona H.E."/>
            <person name="Waterhouse R.M."/>
            <person name="Zwick A."/>
            <person name="Pang H."/>
        </authorList>
    </citation>
    <scope>NUCLEOTIDE SEQUENCE [LARGE SCALE GENOMIC DNA]</scope>
    <source>
        <strain evidence="1">SYSU2018</strain>
    </source>
</reference>
<protein>
    <submittedName>
        <fullName evidence="1">Uncharacterized protein</fullName>
    </submittedName>
</protein>
<organism evidence="1 2">
    <name type="scientific">Cryptolaemus montrouzieri</name>
    <dbReference type="NCBI Taxonomy" id="559131"/>
    <lineage>
        <taxon>Eukaryota</taxon>
        <taxon>Metazoa</taxon>
        <taxon>Ecdysozoa</taxon>
        <taxon>Arthropoda</taxon>
        <taxon>Hexapoda</taxon>
        <taxon>Insecta</taxon>
        <taxon>Pterygota</taxon>
        <taxon>Neoptera</taxon>
        <taxon>Endopterygota</taxon>
        <taxon>Coleoptera</taxon>
        <taxon>Polyphaga</taxon>
        <taxon>Cucujiformia</taxon>
        <taxon>Coccinelloidea</taxon>
        <taxon>Coccinellidae</taxon>
        <taxon>Scymninae</taxon>
        <taxon>Scymnini</taxon>
        <taxon>Cryptolaemus</taxon>
    </lineage>
</organism>
<comment type="caution">
    <text evidence="1">The sequence shown here is derived from an EMBL/GenBank/DDBJ whole genome shotgun (WGS) entry which is preliminary data.</text>
</comment>
<keyword evidence="2" id="KW-1185">Reference proteome</keyword>
<dbReference type="Pfam" id="PF03564">
    <property type="entry name" value="DUF1759"/>
    <property type="match status" value="1"/>
</dbReference>
<sequence length="105" mass="12006">MEYFVTGNQKILQTDRLSELLKLTQIKDNNEDDIVLPPVSLSSVDDKYEKWPGFSNTFEALMSVQKSISTARKFFYLRSSLSGSAFRIIEPLTISDTNYDSDAER</sequence>
<dbReference type="InterPro" id="IPR005312">
    <property type="entry name" value="DUF1759"/>
</dbReference>
<accession>A0ABD2NZZ9</accession>
<evidence type="ECO:0000313" key="1">
    <source>
        <dbReference type="EMBL" id="KAL3284145.1"/>
    </source>
</evidence>
<dbReference type="Proteomes" id="UP001516400">
    <property type="component" value="Unassembled WGS sequence"/>
</dbReference>